<name>A0A0X8JRP1_9BACT</name>
<dbReference type="STRING" id="888061.AXF15_11360"/>
<gene>
    <name evidence="1" type="ORF">AXF15_11360</name>
</gene>
<dbReference type="KEGG" id="doa:AXF15_11360"/>
<sequence length="123" mass="14095">MVTNGHTSPIRLSGRGCRHWMGERCLYEEHLNPGLRRNFRCTVLEGWEKILEEHVARSECFGLTAEEAGSIWERMAVCLEERWECPDFRPDGEASGPSCALLAGDLCLLRLPPCTGRCRRYER</sequence>
<evidence type="ECO:0000313" key="1">
    <source>
        <dbReference type="EMBL" id="AMD93638.1"/>
    </source>
</evidence>
<dbReference type="EMBL" id="CP014230">
    <property type="protein sequence ID" value="AMD93638.1"/>
    <property type="molecule type" value="Genomic_DNA"/>
</dbReference>
<proteinExistence type="predicted"/>
<evidence type="ECO:0000313" key="2">
    <source>
        <dbReference type="Proteomes" id="UP000063964"/>
    </source>
</evidence>
<dbReference type="Proteomes" id="UP000063964">
    <property type="component" value="Chromosome"/>
</dbReference>
<accession>A0A0X8JRP1</accession>
<protein>
    <submittedName>
        <fullName evidence="1">Uncharacterized protein</fullName>
    </submittedName>
</protein>
<dbReference type="AlphaFoldDB" id="A0A0X8JRP1"/>
<reference evidence="2" key="1">
    <citation type="submission" date="2016-02" db="EMBL/GenBank/DDBJ databases">
        <authorList>
            <person name="Holder M.E."/>
            <person name="Ajami N.J."/>
            <person name="Petrosino J.F."/>
        </authorList>
    </citation>
    <scope>NUCLEOTIDE SEQUENCE [LARGE SCALE GENOMIC DNA]</scope>
    <source>
        <strain evidence="2">DSM 12838</strain>
    </source>
</reference>
<organism evidence="1 2">
    <name type="scientific">Desulfomicrobium orale DSM 12838</name>
    <dbReference type="NCBI Taxonomy" id="888061"/>
    <lineage>
        <taxon>Bacteria</taxon>
        <taxon>Pseudomonadati</taxon>
        <taxon>Thermodesulfobacteriota</taxon>
        <taxon>Desulfovibrionia</taxon>
        <taxon>Desulfovibrionales</taxon>
        <taxon>Desulfomicrobiaceae</taxon>
        <taxon>Desulfomicrobium</taxon>
    </lineage>
</organism>
<keyword evidence="2" id="KW-1185">Reference proteome</keyword>